<dbReference type="AlphaFoldDB" id="A0AB34PAZ8"/>
<reference evidence="2 3" key="1">
    <citation type="submission" date="2014-10" db="EMBL/GenBank/DDBJ databases">
        <title>Genome sequence of a Xanthomonas strain that is pathogenic on beans.</title>
        <authorList>
            <person name="Aritua V."/>
            <person name="Sapp M."/>
            <person name="Harrison J."/>
            <person name="Smith J."/>
            <person name="Studholme D."/>
        </authorList>
    </citation>
    <scope>NUCLEOTIDE SEQUENCE [LARGE SCALE GENOMIC DNA]</scope>
    <source>
        <strain evidence="2 3">Nyagatare</strain>
    </source>
</reference>
<sequence length="60" mass="6586">MADLSDQGEPRWLSPTMRVGGGRTEVTKGMAPLICLLSSNCDVLRPAQTKTGWHMAIPFR</sequence>
<evidence type="ECO:0000256" key="1">
    <source>
        <dbReference type="SAM" id="MobiDB-lite"/>
    </source>
</evidence>
<evidence type="ECO:0000313" key="3">
    <source>
        <dbReference type="Proteomes" id="UP000029879"/>
    </source>
</evidence>
<evidence type="ECO:0000313" key="2">
    <source>
        <dbReference type="EMBL" id="KGK58526.1"/>
    </source>
</evidence>
<proteinExistence type="predicted"/>
<name>A0AB34PAZ8_9XANT</name>
<comment type="caution">
    <text evidence="2">The sequence shown here is derived from an EMBL/GenBank/DDBJ whole genome shotgun (WGS) entry which is preliminary data.</text>
</comment>
<organism evidence="2 3">
    <name type="scientific">Xanthomonas cannabis pv. phaseoli</name>
    <dbReference type="NCBI Taxonomy" id="1885902"/>
    <lineage>
        <taxon>Bacteria</taxon>
        <taxon>Pseudomonadati</taxon>
        <taxon>Pseudomonadota</taxon>
        <taxon>Gammaproteobacteria</taxon>
        <taxon>Lysobacterales</taxon>
        <taxon>Lysobacteraceae</taxon>
        <taxon>Xanthomonas</taxon>
    </lineage>
</organism>
<accession>A0AB34PAZ8</accession>
<feature type="region of interest" description="Disordered" evidence="1">
    <location>
        <begin position="1"/>
        <end position="24"/>
    </location>
</feature>
<dbReference type="Proteomes" id="UP000029879">
    <property type="component" value="Unassembled WGS sequence"/>
</dbReference>
<gene>
    <name evidence="2" type="ORF">NC00_06565</name>
</gene>
<dbReference type="EMBL" id="JRQI01000021">
    <property type="protein sequence ID" value="KGK58526.1"/>
    <property type="molecule type" value="Genomic_DNA"/>
</dbReference>
<protein>
    <submittedName>
        <fullName evidence="2">Uncharacterized protein</fullName>
    </submittedName>
</protein>